<keyword evidence="7" id="KW-1133">Transmembrane helix</keyword>
<dbReference type="InterPro" id="IPR036864">
    <property type="entry name" value="Zn2-C6_fun-type_DNA-bd_sf"/>
</dbReference>
<organism evidence="9 10">
    <name type="scientific">Botryotinia fuckeliana (strain B05.10)</name>
    <name type="common">Noble rot fungus</name>
    <name type="synonym">Botrytis cinerea</name>
    <dbReference type="NCBI Taxonomy" id="332648"/>
    <lineage>
        <taxon>Eukaryota</taxon>
        <taxon>Fungi</taxon>
        <taxon>Dikarya</taxon>
        <taxon>Ascomycota</taxon>
        <taxon>Pezizomycotina</taxon>
        <taxon>Leotiomycetes</taxon>
        <taxon>Helotiales</taxon>
        <taxon>Sclerotiniaceae</taxon>
        <taxon>Botrytis</taxon>
    </lineage>
</organism>
<keyword evidence="10" id="KW-1185">Reference proteome</keyword>
<dbReference type="GeneID" id="5441992"/>
<dbReference type="PROSITE" id="PS00463">
    <property type="entry name" value="ZN2_CY6_FUNGAL_1"/>
    <property type="match status" value="1"/>
</dbReference>
<dbReference type="RefSeq" id="XP_024546347.1">
    <property type="nucleotide sequence ID" value="XM_024690579.1"/>
</dbReference>
<keyword evidence="2" id="KW-0862">Zinc</keyword>
<dbReference type="SUPFAM" id="SSF57701">
    <property type="entry name" value="Zn2/Cys6 DNA-binding domain"/>
    <property type="match status" value="1"/>
</dbReference>
<dbReference type="EMBL" id="CP009805">
    <property type="protein sequence ID" value="ATZ45885.1"/>
    <property type="molecule type" value="Genomic_DNA"/>
</dbReference>
<dbReference type="InterPro" id="IPR001138">
    <property type="entry name" value="Zn2Cys6_DnaBD"/>
</dbReference>
<evidence type="ECO:0000256" key="3">
    <source>
        <dbReference type="ARBA" id="ARBA00023015"/>
    </source>
</evidence>
<dbReference type="RefSeq" id="XP_024546348.1">
    <property type="nucleotide sequence ID" value="XM_024690578.1"/>
</dbReference>
<dbReference type="GO" id="GO:0008270">
    <property type="term" value="F:zinc ion binding"/>
    <property type="evidence" value="ECO:0007669"/>
    <property type="project" value="InterPro"/>
</dbReference>
<evidence type="ECO:0000313" key="9">
    <source>
        <dbReference type="EMBL" id="ATZ45886.1"/>
    </source>
</evidence>
<evidence type="ECO:0000256" key="4">
    <source>
        <dbReference type="ARBA" id="ARBA00023163"/>
    </source>
</evidence>
<evidence type="ECO:0000256" key="6">
    <source>
        <dbReference type="SAM" id="MobiDB-lite"/>
    </source>
</evidence>
<keyword evidence="7" id="KW-0812">Transmembrane</keyword>
<evidence type="ECO:0000256" key="7">
    <source>
        <dbReference type="SAM" id="Phobius"/>
    </source>
</evidence>
<sequence>MPRRPYLEQDRSAPKRRRLPPRASQACHACASSKTRCDNYLTCARCRRRSIPCLRDAHLPDEEDETRDPATGQRAAVSDKIDASLPGTFQGSFDGVFSNQNSTAASNRALDFHAPHPPTQNTTDGLPGPPLVPATWGLDASFDLLNQDGPDGRLEWGDWGLNDHEIDFFSRMELPLLTGAAQAPRYIPTALASSEPSVDGDERTYSLQQAISQSIGQWTPKSGHYRAHAEKDMVSKDLLSLKIDFSGPWDPSISGEPLVPRTRDKLIALVVGSCERSNIGAVVSAFPTVDALECLINIALTQQKGDLDGYIHVPTFSKSESRVETIAAMVITGTSRSSHKAVQKFGYGLGEILSYYLYSRAEREYSLTRDLQYLQAFCLSLSDGLWSGFNNKMELAKSVSGVLINMLRVGGRFRRNAYSSIAPISTDVGDILDKKWRAWVEQESFKRLVYHIHIHCVQESFMASTAGSQLSPSELTLPLPESRELWLAPSAIHWKQAFVQLQVSAQGKVPSIIECIANPSTTRLFPQTCDRGFASQVQVYAIASLVRAFKHTQALFATNDPDLNRSALIADESQERRLEQVIQALGVGYNTGGSEEIAAWNLLRELTSMHLYISFNQLELFAGQEGPDEAQAVYPTLHTWFQSESSRHAVWHAGQVFRHMRAIPVGALHIFHALACYHASLCLCIYGIISKRSTSQAKSSAPTSTETSVLLVDGEETLSTRRWIQLGSGTPVISTSPTSSDMSAQSEETTALSSATIIMNAAIEVIRKKFRELLDIEPRLVGNICRLMQSIGNMDQTGSFGSRDASQ</sequence>
<reference evidence="9" key="4">
    <citation type="submission" date="2017-12" db="EMBL/GenBank/DDBJ databases">
        <authorList>
            <person name="van Kan J."/>
        </authorList>
    </citation>
    <scope>NUCLEOTIDE SEQUENCE</scope>
    <source>
        <strain evidence="9">B05.10</strain>
    </source>
</reference>
<keyword evidence="1" id="KW-0479">Metal-binding</keyword>
<keyword evidence="4" id="KW-0804">Transcription</keyword>
<dbReference type="KEGG" id="bfu:BCIN_01g05850"/>
<dbReference type="Gene3D" id="4.10.240.10">
    <property type="entry name" value="Zn(2)-C6 fungal-type DNA-binding domain"/>
    <property type="match status" value="1"/>
</dbReference>
<dbReference type="EMBL" id="CP009805">
    <property type="protein sequence ID" value="ATZ45886.1"/>
    <property type="molecule type" value="Genomic_DNA"/>
</dbReference>
<dbReference type="PANTHER" id="PTHR47660:SF2">
    <property type="entry name" value="TRANSCRIPTION FACTOR WITH C2H2 AND ZN(2)-CYS(6) DNA BINDING DOMAIN (EUROFUNG)"/>
    <property type="match status" value="1"/>
</dbReference>
<evidence type="ECO:0000259" key="8">
    <source>
        <dbReference type="PROSITE" id="PS00463"/>
    </source>
</evidence>
<accession>A0A384J5R0</accession>
<reference evidence="9 10" key="3">
    <citation type="journal article" date="2017" name="Mol. Plant Pathol.">
        <title>A gapless genome sequence of the fungus Botrytis cinerea.</title>
        <authorList>
            <person name="Van Kan J.A."/>
            <person name="Stassen J.H."/>
            <person name="Mosbach A."/>
            <person name="Van Der Lee T.A."/>
            <person name="Faino L."/>
            <person name="Farmer A.D."/>
            <person name="Papasotiriou D.G."/>
            <person name="Zhou S."/>
            <person name="Seidl M.F."/>
            <person name="Cottam E."/>
            <person name="Edel D."/>
            <person name="Hahn M."/>
            <person name="Schwartz D.C."/>
            <person name="Dietrich R.A."/>
            <person name="Widdison S."/>
            <person name="Scalliet G."/>
        </authorList>
    </citation>
    <scope>NUCLEOTIDE SEQUENCE [LARGE SCALE GENOMIC DNA]</scope>
    <source>
        <strain evidence="9 10">B05.10</strain>
    </source>
</reference>
<keyword evidence="7" id="KW-0472">Membrane</keyword>
<dbReference type="GO" id="GO:0000981">
    <property type="term" value="F:DNA-binding transcription factor activity, RNA polymerase II-specific"/>
    <property type="evidence" value="ECO:0007669"/>
    <property type="project" value="InterPro"/>
</dbReference>
<reference evidence="9 10" key="1">
    <citation type="journal article" date="2011" name="PLoS Genet.">
        <title>Genomic analysis of the necrotrophic fungal pathogens Sclerotinia sclerotiorum and Botrytis cinerea.</title>
        <authorList>
            <person name="Amselem J."/>
            <person name="Cuomo C.A."/>
            <person name="van Kan J.A."/>
            <person name="Viaud M."/>
            <person name="Benito E.P."/>
            <person name="Couloux A."/>
            <person name="Coutinho P.M."/>
            <person name="de Vries R.P."/>
            <person name="Dyer P.S."/>
            <person name="Fillinger S."/>
            <person name="Fournier E."/>
            <person name="Gout L."/>
            <person name="Hahn M."/>
            <person name="Kohn L."/>
            <person name="Lapalu N."/>
            <person name="Plummer K.M."/>
            <person name="Pradier J.M."/>
            <person name="Quevillon E."/>
            <person name="Sharon A."/>
            <person name="Simon A."/>
            <person name="ten Have A."/>
            <person name="Tudzynski B."/>
            <person name="Tudzynski P."/>
            <person name="Wincker P."/>
            <person name="Andrew M."/>
            <person name="Anthouard V."/>
            <person name="Beever R.E."/>
            <person name="Beffa R."/>
            <person name="Benoit I."/>
            <person name="Bouzid O."/>
            <person name="Brault B."/>
            <person name="Chen Z."/>
            <person name="Choquer M."/>
            <person name="Collemare J."/>
            <person name="Cotton P."/>
            <person name="Danchin E.G."/>
            <person name="Da Silva C."/>
            <person name="Gautier A."/>
            <person name="Giraud C."/>
            <person name="Giraud T."/>
            <person name="Gonzalez C."/>
            <person name="Grossetete S."/>
            <person name="Guldener U."/>
            <person name="Henrissat B."/>
            <person name="Howlett B.J."/>
            <person name="Kodira C."/>
            <person name="Kretschmer M."/>
            <person name="Lappartient A."/>
            <person name="Leroch M."/>
            <person name="Levis C."/>
            <person name="Mauceli E."/>
            <person name="Neuveglise C."/>
            <person name="Oeser B."/>
            <person name="Pearson M."/>
            <person name="Poulain J."/>
            <person name="Poussereau N."/>
            <person name="Quesneville H."/>
            <person name="Rascle C."/>
            <person name="Schumacher J."/>
            <person name="Segurens B."/>
            <person name="Sexton A."/>
            <person name="Silva E."/>
            <person name="Sirven C."/>
            <person name="Soanes D.M."/>
            <person name="Talbot N.J."/>
            <person name="Templeton M."/>
            <person name="Yandava C."/>
            <person name="Yarden O."/>
            <person name="Zeng Q."/>
            <person name="Rollins J.A."/>
            <person name="Lebrun M.H."/>
            <person name="Dickman M."/>
        </authorList>
    </citation>
    <scope>NUCLEOTIDE SEQUENCE [LARGE SCALE GENOMIC DNA]</scope>
    <source>
        <strain evidence="9 10">B05.10</strain>
    </source>
</reference>
<keyword evidence="5" id="KW-0539">Nucleus</keyword>
<gene>
    <name evidence="9" type="ORF">BCIN_01g05850</name>
</gene>
<dbReference type="EMBL" id="CP009805">
    <property type="protein sequence ID" value="ATZ45884.1"/>
    <property type="molecule type" value="Genomic_DNA"/>
</dbReference>
<proteinExistence type="predicted"/>
<feature type="region of interest" description="Disordered" evidence="6">
    <location>
        <begin position="1"/>
        <end position="23"/>
    </location>
</feature>
<evidence type="ECO:0000256" key="2">
    <source>
        <dbReference type="ARBA" id="ARBA00022833"/>
    </source>
</evidence>
<name>A0A384J5R0_BOTFB</name>
<evidence type="ECO:0000256" key="5">
    <source>
        <dbReference type="ARBA" id="ARBA00023242"/>
    </source>
</evidence>
<dbReference type="OrthoDB" id="40579at2759"/>
<dbReference type="AlphaFoldDB" id="A0A384J5R0"/>
<dbReference type="RefSeq" id="XP_024546349.1">
    <property type="nucleotide sequence ID" value="XM_024690577.1"/>
</dbReference>
<protein>
    <recommendedName>
        <fullName evidence="8">Zn(2)-C6 fungal-type domain-containing protein</fullName>
    </recommendedName>
</protein>
<dbReference type="PANTHER" id="PTHR47660">
    <property type="entry name" value="TRANSCRIPTION FACTOR WITH C2H2 AND ZN(2)-CYS(6) DNA BINDING DOMAIN (EUROFUNG)-RELATED-RELATED"/>
    <property type="match status" value="1"/>
</dbReference>
<dbReference type="Proteomes" id="UP000001798">
    <property type="component" value="Chromosome 1"/>
</dbReference>
<evidence type="ECO:0000256" key="1">
    <source>
        <dbReference type="ARBA" id="ARBA00022723"/>
    </source>
</evidence>
<evidence type="ECO:0000313" key="10">
    <source>
        <dbReference type="Proteomes" id="UP000001798"/>
    </source>
</evidence>
<feature type="compositionally biased region" description="Basic and acidic residues" evidence="6">
    <location>
        <begin position="1"/>
        <end position="13"/>
    </location>
</feature>
<feature type="domain" description="Zn(2)-C6 fungal-type" evidence="8">
    <location>
        <begin position="26"/>
        <end position="53"/>
    </location>
</feature>
<dbReference type="CDD" id="cd00067">
    <property type="entry name" value="GAL4"/>
    <property type="match status" value="1"/>
</dbReference>
<keyword evidence="3" id="KW-0805">Transcription regulation</keyword>
<reference evidence="9 10" key="2">
    <citation type="journal article" date="2012" name="Eukaryot. Cell">
        <title>Genome update of Botrytis cinerea strains B05.10 and T4.</title>
        <authorList>
            <person name="Staats M."/>
            <person name="van Kan J.A."/>
        </authorList>
    </citation>
    <scope>NUCLEOTIDE SEQUENCE [LARGE SCALE GENOMIC DNA]</scope>
    <source>
        <strain evidence="9 10">B05.10</strain>
    </source>
</reference>
<dbReference type="VEuPathDB" id="FungiDB:Bcin01g05850"/>
<dbReference type="RefSeq" id="XP_024546346.1">
    <property type="nucleotide sequence ID" value="XM_024690580.1"/>
</dbReference>
<feature type="transmembrane region" description="Helical" evidence="7">
    <location>
        <begin position="667"/>
        <end position="689"/>
    </location>
</feature>
<dbReference type="EMBL" id="CP009805">
    <property type="protein sequence ID" value="ATZ45883.1"/>
    <property type="molecule type" value="Genomic_DNA"/>
</dbReference>